<dbReference type="EMBL" id="JAYGIE010000083">
    <property type="protein sequence ID" value="MEA5479136.1"/>
    <property type="molecule type" value="Genomic_DNA"/>
</dbReference>
<sequence length="278" mass="32272">MQNNNYLGKELKISSMLNQEKAIEKLHQQITIIRELKKKVRFCPEFKRWQRDTQVLIEKIFGEGNRHTKDFDKIRFGLTFATNRTPESSWQEAYQNGLDDADSILRSFIDEINDYGDDKIAVSCSDCLSIVEKICNRFDLVVRQLRSRHDNRDTLDVKDEYDVQDLLHSILMLEFDDIRPEEGTPSCAGSSSRMDFLLKQEQTVIEVKKTRNSLRAKEIGEQLIIDIQRYRSHPDCQTLICFVYDPEGIIANPRGIENDLSGNREDLTVKVIIAPKRG</sequence>
<gene>
    <name evidence="1" type="ORF">VB774_16060</name>
</gene>
<name>A0ABU5TM79_9CYAN</name>
<evidence type="ECO:0008006" key="3">
    <source>
        <dbReference type="Google" id="ProtNLM"/>
    </source>
</evidence>
<evidence type="ECO:0000313" key="1">
    <source>
        <dbReference type="EMBL" id="MEA5479136.1"/>
    </source>
</evidence>
<dbReference type="Pfam" id="PF18742">
    <property type="entry name" value="DpnII-MboI"/>
    <property type="match status" value="1"/>
</dbReference>
<dbReference type="Proteomes" id="UP001301388">
    <property type="component" value="Unassembled WGS sequence"/>
</dbReference>
<comment type="caution">
    <text evidence="1">The sequence shown here is derived from an EMBL/GenBank/DDBJ whole genome shotgun (WGS) entry which is preliminary data.</text>
</comment>
<reference evidence="1 2" key="1">
    <citation type="submission" date="2023-12" db="EMBL/GenBank/DDBJ databases">
        <title>Baltic Sea Cyanobacteria.</title>
        <authorList>
            <person name="Delbaje E."/>
            <person name="Fewer D.P."/>
            <person name="Shishido T.K."/>
        </authorList>
    </citation>
    <scope>NUCLEOTIDE SEQUENCE [LARGE SCALE GENOMIC DNA]</scope>
    <source>
        <strain evidence="1 2">UHCC 0370</strain>
    </source>
</reference>
<proteinExistence type="predicted"/>
<organism evidence="1 2">
    <name type="scientific">Pseudanabaena galeata UHCC 0370</name>
    <dbReference type="NCBI Taxonomy" id="3110310"/>
    <lineage>
        <taxon>Bacteria</taxon>
        <taxon>Bacillati</taxon>
        <taxon>Cyanobacteriota</taxon>
        <taxon>Cyanophyceae</taxon>
        <taxon>Pseudanabaenales</taxon>
        <taxon>Pseudanabaenaceae</taxon>
        <taxon>Pseudanabaena</taxon>
    </lineage>
</organism>
<keyword evidence="2" id="KW-1185">Reference proteome</keyword>
<dbReference type="RefSeq" id="WP_323262450.1">
    <property type="nucleotide sequence ID" value="NZ_JAYGIE010000083.1"/>
</dbReference>
<evidence type="ECO:0000313" key="2">
    <source>
        <dbReference type="Proteomes" id="UP001301388"/>
    </source>
</evidence>
<accession>A0ABU5TM79</accession>
<protein>
    <recommendedName>
        <fullName evidence="3">Malate dehydrogenase</fullName>
    </recommendedName>
</protein>